<evidence type="ECO:0000313" key="14">
    <source>
        <dbReference type="EMBL" id="RZR71642.1"/>
    </source>
</evidence>
<dbReference type="Gene3D" id="1.10.3080.10">
    <property type="entry name" value="Clc chloride channel"/>
    <property type="match status" value="2"/>
</dbReference>
<dbReference type="Proteomes" id="UP000290560">
    <property type="component" value="Unassembled WGS sequence"/>
</dbReference>
<accession>A0A445MBK9</accession>
<dbReference type="SUPFAM" id="SSF54631">
    <property type="entry name" value="CBS-domain pair"/>
    <property type="match status" value="1"/>
</dbReference>
<feature type="transmembrane region" description="Helical" evidence="12">
    <location>
        <begin position="340"/>
        <end position="359"/>
    </location>
</feature>
<comment type="similarity">
    <text evidence="2">Belongs to the chloride channel (TC 2.A.49) family.</text>
</comment>
<evidence type="ECO:0000259" key="13">
    <source>
        <dbReference type="SMART" id="SM00116"/>
    </source>
</evidence>
<feature type="transmembrane region" description="Helical" evidence="12">
    <location>
        <begin position="393"/>
        <end position="419"/>
    </location>
</feature>
<comment type="subcellular location">
    <subcellularLocation>
        <location evidence="1">Membrane</location>
        <topology evidence="1">Multi-pass membrane protein</topology>
    </subcellularLocation>
</comment>
<keyword evidence="4 12" id="KW-0812">Transmembrane</keyword>
<evidence type="ECO:0000256" key="5">
    <source>
        <dbReference type="ARBA" id="ARBA00022737"/>
    </source>
</evidence>
<evidence type="ECO:0000256" key="8">
    <source>
        <dbReference type="ARBA" id="ARBA00023122"/>
    </source>
</evidence>
<evidence type="ECO:0000256" key="3">
    <source>
        <dbReference type="ARBA" id="ARBA00022448"/>
    </source>
</evidence>
<dbReference type="InterPro" id="IPR001807">
    <property type="entry name" value="ClC"/>
</dbReference>
<dbReference type="GO" id="GO:0015108">
    <property type="term" value="F:chloride transmembrane transporter activity"/>
    <property type="evidence" value="ECO:0007669"/>
    <property type="project" value="InterPro"/>
</dbReference>
<dbReference type="PRINTS" id="PR00762">
    <property type="entry name" value="CLCHANNEL"/>
</dbReference>
<dbReference type="SUPFAM" id="SSF81340">
    <property type="entry name" value="Clc chloride channel"/>
    <property type="match status" value="1"/>
</dbReference>
<evidence type="ECO:0000256" key="6">
    <source>
        <dbReference type="ARBA" id="ARBA00022989"/>
    </source>
</evidence>
<evidence type="ECO:0000256" key="11">
    <source>
        <dbReference type="SAM" id="MobiDB-lite"/>
    </source>
</evidence>
<evidence type="ECO:0000256" key="9">
    <source>
        <dbReference type="ARBA" id="ARBA00023136"/>
    </source>
</evidence>
<protein>
    <recommendedName>
        <fullName evidence="13">CBS domain-containing protein</fullName>
    </recommendedName>
</protein>
<dbReference type="SMART" id="SM00116">
    <property type="entry name" value="CBS"/>
    <property type="match status" value="1"/>
</dbReference>
<dbReference type="InterPro" id="IPR014743">
    <property type="entry name" value="Cl-channel_core"/>
</dbReference>
<evidence type="ECO:0000256" key="10">
    <source>
        <dbReference type="ARBA" id="ARBA00023214"/>
    </source>
</evidence>
<dbReference type="AlphaFoldDB" id="A0A445MBK9"/>
<name>A0A445MBK9_ENSVE</name>
<feature type="transmembrane region" description="Helical" evidence="12">
    <location>
        <begin position="221"/>
        <end position="239"/>
    </location>
</feature>
<dbReference type="InterPro" id="IPR000644">
    <property type="entry name" value="CBS_dom"/>
</dbReference>
<keyword evidence="3" id="KW-0813">Transport</keyword>
<evidence type="ECO:0000256" key="1">
    <source>
        <dbReference type="ARBA" id="ARBA00004141"/>
    </source>
</evidence>
<keyword evidence="9 12" id="KW-0472">Membrane</keyword>
<proteinExistence type="inferred from homology"/>
<dbReference type="Gene3D" id="3.10.580.10">
    <property type="entry name" value="CBS-domain"/>
    <property type="match status" value="1"/>
</dbReference>
<dbReference type="CDD" id="cd04591">
    <property type="entry name" value="CBS_pair_voltage-gated_CLC_euk_bac"/>
    <property type="match status" value="1"/>
</dbReference>
<dbReference type="InterPro" id="IPR051280">
    <property type="entry name" value="Cl-channel/antiporter"/>
</dbReference>
<evidence type="ECO:0000256" key="4">
    <source>
        <dbReference type="ARBA" id="ARBA00022692"/>
    </source>
</evidence>
<evidence type="ECO:0000256" key="7">
    <source>
        <dbReference type="ARBA" id="ARBA00023065"/>
    </source>
</evidence>
<keyword evidence="10" id="KW-0868">Chloride</keyword>
<feature type="transmembrane region" description="Helical" evidence="12">
    <location>
        <begin position="425"/>
        <end position="445"/>
    </location>
</feature>
<keyword evidence="7" id="KW-0406">Ion transport</keyword>
<dbReference type="Pfam" id="PF00654">
    <property type="entry name" value="Voltage_CLC"/>
    <property type="match status" value="1"/>
</dbReference>
<feature type="compositionally biased region" description="Basic residues" evidence="11">
    <location>
        <begin position="90"/>
        <end position="100"/>
    </location>
</feature>
<feature type="domain" description="CBS" evidence="13">
    <location>
        <begin position="482"/>
        <end position="535"/>
    </location>
</feature>
<evidence type="ECO:0000256" key="2">
    <source>
        <dbReference type="ARBA" id="ARBA00009476"/>
    </source>
</evidence>
<keyword evidence="6 12" id="KW-1133">Transmembrane helix</keyword>
<evidence type="ECO:0000256" key="12">
    <source>
        <dbReference type="SAM" id="Phobius"/>
    </source>
</evidence>
<reference evidence="14" key="1">
    <citation type="journal article" date="2018" name="Data Brief">
        <title>Genome sequence data from 17 accessions of Ensete ventricosum, a staple food crop for millions in Ethiopia.</title>
        <authorList>
            <person name="Yemataw Z."/>
            <person name="Muzemil S."/>
            <person name="Ambachew D."/>
            <person name="Tripathi L."/>
            <person name="Tesfaye K."/>
            <person name="Chala A."/>
            <person name="Farbos A."/>
            <person name="O'Neill P."/>
            <person name="Moore K."/>
            <person name="Grant M."/>
            <person name="Studholme D.J."/>
        </authorList>
    </citation>
    <scope>NUCLEOTIDE SEQUENCE [LARGE SCALE GENOMIC DNA]</scope>
    <source>
        <tissue evidence="14">Leaf</tissue>
    </source>
</reference>
<organism evidence="14">
    <name type="scientific">Ensete ventricosum</name>
    <name type="common">Abyssinian banana</name>
    <name type="synonym">Musa ensete</name>
    <dbReference type="NCBI Taxonomy" id="4639"/>
    <lineage>
        <taxon>Eukaryota</taxon>
        <taxon>Viridiplantae</taxon>
        <taxon>Streptophyta</taxon>
        <taxon>Embryophyta</taxon>
        <taxon>Tracheophyta</taxon>
        <taxon>Spermatophyta</taxon>
        <taxon>Magnoliopsida</taxon>
        <taxon>Liliopsida</taxon>
        <taxon>Zingiberales</taxon>
        <taxon>Musaceae</taxon>
        <taxon>Ensete</taxon>
    </lineage>
</organism>
<dbReference type="EMBL" id="KV875562">
    <property type="protein sequence ID" value="RZR71642.1"/>
    <property type="molecule type" value="Genomic_DNA"/>
</dbReference>
<keyword evidence="5" id="KW-0677">Repeat</keyword>
<feature type="transmembrane region" description="Helical" evidence="12">
    <location>
        <begin position="120"/>
        <end position="147"/>
    </location>
</feature>
<keyword evidence="8" id="KW-0129">CBS domain</keyword>
<feature type="region of interest" description="Disordered" evidence="11">
    <location>
        <begin position="82"/>
        <end position="101"/>
    </location>
</feature>
<feature type="transmembrane region" description="Helical" evidence="12">
    <location>
        <begin position="183"/>
        <end position="200"/>
    </location>
</feature>
<dbReference type="InterPro" id="IPR046342">
    <property type="entry name" value="CBS_dom_sf"/>
</dbReference>
<sequence>MEWPSNHHDLLFCRSLFLPSSLPPSNSIPLRVSLSLSLSHGDPSWSLRTGIAATAVVFVVRGGGGDGAAERKHKRASLGALYHRSPTPRGQHHLPGRQRRLQPMPHREPRLRVMTLSGSSLHWTAFWVFAGSNLALLTFATAITAFVSTAAGGSGIPEVKAYLNGVDAPDIFSLRTLVVKADPMVHIGACIGAMVGQGGSRKYRMTCRWLRYFKNDRDRRDLVTCGAAAGVAAALRAPVGGVLFALESLSSWRGRAHRLLLAAAVSICISCCLFGLPWLAPCRPCSNKDCSTIDHPGGFENFQCPPEHYNDLASLFFNTNDDTIRKLYGRGTNDDFQKSSIMVAFGASYVLGILSYGVVAAPFGLFVPIMLTGASYGRLVGMAMGSDANLDHGLFAVLGSASFLGGTMRMTVSVCVIMLELTNDLLLLPLVMLVLLISKTVADAFNPNIYDLILRLKGLPYIEDHAEPYMRQLTVSDVVAGPLRTFNGVEKVGNVVHILKTTGHHAFPVIDEPPFSSSPVLYGLVLRAHLLSLLKKKRFLLTRSVAGSDAAGQFGADELGKRGSGKHDRVEDVEVSAEEMEMFVDLHPFTNSSPYTVVETMSLAKALILFREMGLRHLLIVPKSSSVSASSRTRFSSPFS</sequence>
<gene>
    <name evidence="14" type="ORF">BHM03_00006231</name>
</gene>
<feature type="transmembrane region" description="Helical" evidence="12">
    <location>
        <begin position="259"/>
        <end position="279"/>
    </location>
</feature>
<dbReference type="PANTHER" id="PTHR11689:SF147">
    <property type="entry name" value="CHLORIDE CHANNEL PROTEIN"/>
    <property type="match status" value="1"/>
</dbReference>
<dbReference type="GO" id="GO:0009705">
    <property type="term" value="C:plant-type vacuole membrane"/>
    <property type="evidence" value="ECO:0007669"/>
    <property type="project" value="TreeGrafter"/>
</dbReference>
<dbReference type="PANTHER" id="PTHR11689">
    <property type="entry name" value="CHLORIDE CHANNEL PROTEIN CLC FAMILY MEMBER"/>
    <property type="match status" value="1"/>
</dbReference>